<feature type="compositionally biased region" description="Basic residues" evidence="5">
    <location>
        <begin position="46"/>
        <end position="57"/>
    </location>
</feature>
<dbReference type="Proteomes" id="UP001293593">
    <property type="component" value="Unassembled WGS sequence"/>
</dbReference>
<keyword evidence="7" id="KW-1185">Reference proteome</keyword>
<feature type="compositionally biased region" description="Basic and acidic residues" evidence="5">
    <location>
        <begin position="58"/>
        <end position="68"/>
    </location>
</feature>
<evidence type="ECO:0000256" key="2">
    <source>
        <dbReference type="ARBA" id="ARBA00007175"/>
    </source>
</evidence>
<evidence type="ECO:0000256" key="4">
    <source>
        <dbReference type="ARBA" id="ARBA00023242"/>
    </source>
</evidence>
<accession>A0AAE1KCS2</accession>
<keyword evidence="3" id="KW-0175">Coiled coil</keyword>
<evidence type="ECO:0008006" key="8">
    <source>
        <dbReference type="Google" id="ProtNLM"/>
    </source>
</evidence>
<reference evidence="6" key="1">
    <citation type="submission" date="2023-10" db="EMBL/GenBank/DDBJ databases">
        <title>Chromosome-level genome of the transformable northern wattle, Acacia crassicarpa.</title>
        <authorList>
            <person name="Massaro I."/>
            <person name="Sinha N.R."/>
            <person name="Poethig S."/>
            <person name="Leichty A.R."/>
        </authorList>
    </citation>
    <scope>NUCLEOTIDE SEQUENCE</scope>
    <source>
        <strain evidence="6">Acra3RX</strain>
        <tissue evidence="6">Leaf</tissue>
    </source>
</reference>
<feature type="region of interest" description="Disordered" evidence="5">
    <location>
        <begin position="1"/>
        <end position="22"/>
    </location>
</feature>
<protein>
    <recommendedName>
        <fullName evidence="8">Ribosomal RNA-processing protein 17</fullName>
    </recommendedName>
</protein>
<dbReference type="InterPro" id="IPR019186">
    <property type="entry name" value="Nucleolar_protein_12"/>
</dbReference>
<feature type="compositionally biased region" description="Acidic residues" evidence="5">
    <location>
        <begin position="95"/>
        <end position="108"/>
    </location>
</feature>
<dbReference type="PANTHER" id="PTHR14577:SF0">
    <property type="entry name" value="NUCLEOLAR PROTEIN 12"/>
    <property type="match status" value="1"/>
</dbReference>
<evidence type="ECO:0000256" key="1">
    <source>
        <dbReference type="ARBA" id="ARBA00004604"/>
    </source>
</evidence>
<feature type="compositionally biased region" description="Basic and acidic residues" evidence="5">
    <location>
        <begin position="134"/>
        <end position="146"/>
    </location>
</feature>
<evidence type="ECO:0000313" key="7">
    <source>
        <dbReference type="Proteomes" id="UP001293593"/>
    </source>
</evidence>
<feature type="region of interest" description="Disordered" evidence="5">
    <location>
        <begin position="45"/>
        <end position="119"/>
    </location>
</feature>
<evidence type="ECO:0000256" key="3">
    <source>
        <dbReference type="ARBA" id="ARBA00023054"/>
    </source>
</evidence>
<evidence type="ECO:0000313" key="6">
    <source>
        <dbReference type="EMBL" id="KAK4271534.1"/>
    </source>
</evidence>
<comment type="subcellular location">
    <subcellularLocation>
        <location evidence="1">Nucleus</location>
        <location evidence="1">Nucleolus</location>
    </subcellularLocation>
</comment>
<keyword evidence="4" id="KW-0539">Nucleus</keyword>
<dbReference type="PANTHER" id="PTHR14577">
    <property type="entry name" value="NUCLEOLAR PROTEIN 12"/>
    <property type="match status" value="1"/>
</dbReference>
<dbReference type="EMBL" id="JAWXYG010000005">
    <property type="protein sequence ID" value="KAK4271534.1"/>
    <property type="molecule type" value="Genomic_DNA"/>
</dbReference>
<dbReference type="Pfam" id="PF09805">
    <property type="entry name" value="Nop25"/>
    <property type="match status" value="1"/>
</dbReference>
<feature type="region of interest" description="Disordered" evidence="5">
    <location>
        <begin position="134"/>
        <end position="197"/>
    </location>
</feature>
<feature type="compositionally biased region" description="Basic and acidic residues" evidence="5">
    <location>
        <begin position="1"/>
        <end position="15"/>
    </location>
</feature>
<proteinExistence type="inferred from homology"/>
<name>A0AAE1KCS2_9FABA</name>
<evidence type="ECO:0000256" key="5">
    <source>
        <dbReference type="SAM" id="MobiDB-lite"/>
    </source>
</evidence>
<comment type="similarity">
    <text evidence="2">Belongs to the RRP17 family.</text>
</comment>
<sequence>MGGKVEEEVVPQERSRGRHLKKKALKNKALAVGFNEKDLKDYVSGFHKRKKKRRKEAQKKQEEAERRKRLELRKKRKLEKELALHGGVLPTTDPEPGDEVDENEEEREQVESIAGRRTYENDDLTVTVITSEIGHEEECHPSERKALIVSQPVGADKKHNIPVKNKKPFKKVTKHKSRSNPKGGKKKGKKQKHNKKR</sequence>
<dbReference type="GO" id="GO:0005730">
    <property type="term" value="C:nucleolus"/>
    <property type="evidence" value="ECO:0007669"/>
    <property type="project" value="UniProtKB-SubCell"/>
</dbReference>
<gene>
    <name evidence="6" type="ORF">QN277_020218</name>
</gene>
<dbReference type="AlphaFoldDB" id="A0AAE1KCS2"/>
<comment type="caution">
    <text evidence="6">The sequence shown here is derived from an EMBL/GenBank/DDBJ whole genome shotgun (WGS) entry which is preliminary data.</text>
</comment>
<dbReference type="GO" id="GO:0019843">
    <property type="term" value="F:rRNA binding"/>
    <property type="evidence" value="ECO:0007669"/>
    <property type="project" value="TreeGrafter"/>
</dbReference>
<organism evidence="6 7">
    <name type="scientific">Acacia crassicarpa</name>
    <name type="common">northern wattle</name>
    <dbReference type="NCBI Taxonomy" id="499986"/>
    <lineage>
        <taxon>Eukaryota</taxon>
        <taxon>Viridiplantae</taxon>
        <taxon>Streptophyta</taxon>
        <taxon>Embryophyta</taxon>
        <taxon>Tracheophyta</taxon>
        <taxon>Spermatophyta</taxon>
        <taxon>Magnoliopsida</taxon>
        <taxon>eudicotyledons</taxon>
        <taxon>Gunneridae</taxon>
        <taxon>Pentapetalae</taxon>
        <taxon>rosids</taxon>
        <taxon>fabids</taxon>
        <taxon>Fabales</taxon>
        <taxon>Fabaceae</taxon>
        <taxon>Caesalpinioideae</taxon>
        <taxon>mimosoid clade</taxon>
        <taxon>Acacieae</taxon>
        <taxon>Acacia</taxon>
    </lineage>
</organism>
<feature type="compositionally biased region" description="Basic residues" evidence="5">
    <location>
        <begin position="160"/>
        <end position="197"/>
    </location>
</feature>